<dbReference type="InterPro" id="IPR042100">
    <property type="entry name" value="Bug_dom1"/>
</dbReference>
<dbReference type="InterPro" id="IPR005064">
    <property type="entry name" value="BUG"/>
</dbReference>
<feature type="signal peptide" evidence="2">
    <location>
        <begin position="1"/>
        <end position="26"/>
    </location>
</feature>
<name>A0ABS5ERS9_9PROT</name>
<keyword evidence="4" id="KW-1185">Reference proteome</keyword>
<proteinExistence type="inferred from homology"/>
<sequence length="323" mass="34457">MRWFGIRALPCLLSLLLLGAVLPAAAQDYPTRPLRMIVPFPAGAGPDQVARFIAEYFKDALGQPIVVENRPGALGSIGALEIARAAPDGYTIGIITNSTHASNVSMFRRLAYDPVADFTPIGRIITTAMVLLVRPDFPARDLAGFLDYARRHPGQLSAGYGSGASQMSLARLRSLGGVEAVPVPYRGVPIALTDVISGNLAFSLGDYAVSLAQMQGGTLRGLAVTAAERSDLMPDLPAIAEVLPGFDVTIWYGLTAPARTPRPIIDRLAVLTAEFLTRPATRSRLSEMGLNPAPQPPDVFGDFIRSEIVKWTAAAREAGIEPQ</sequence>
<evidence type="ECO:0000313" key="3">
    <source>
        <dbReference type="EMBL" id="MBR0662948.1"/>
    </source>
</evidence>
<dbReference type="Gene3D" id="3.40.190.10">
    <property type="entry name" value="Periplasmic binding protein-like II"/>
    <property type="match status" value="1"/>
</dbReference>
<dbReference type="PANTHER" id="PTHR42928">
    <property type="entry name" value="TRICARBOXYLATE-BINDING PROTEIN"/>
    <property type="match status" value="1"/>
</dbReference>
<protein>
    <recommendedName>
        <fullName evidence="5">Tripartite tricarboxylate transporter substrate binding protein</fullName>
    </recommendedName>
</protein>
<gene>
    <name evidence="3" type="ORF">GXW71_01145</name>
</gene>
<evidence type="ECO:0000256" key="2">
    <source>
        <dbReference type="SAM" id="SignalP"/>
    </source>
</evidence>
<dbReference type="Pfam" id="PF03401">
    <property type="entry name" value="TctC"/>
    <property type="match status" value="1"/>
</dbReference>
<keyword evidence="2" id="KW-0732">Signal</keyword>
<dbReference type="Proteomes" id="UP001196870">
    <property type="component" value="Unassembled WGS sequence"/>
</dbReference>
<feature type="chain" id="PRO_5047290823" description="Tripartite tricarboxylate transporter substrate binding protein" evidence="2">
    <location>
        <begin position="27"/>
        <end position="323"/>
    </location>
</feature>
<comment type="caution">
    <text evidence="3">The sequence shown here is derived from an EMBL/GenBank/DDBJ whole genome shotgun (WGS) entry which is preliminary data.</text>
</comment>
<evidence type="ECO:0008006" key="5">
    <source>
        <dbReference type="Google" id="ProtNLM"/>
    </source>
</evidence>
<dbReference type="SUPFAM" id="SSF53850">
    <property type="entry name" value="Periplasmic binding protein-like II"/>
    <property type="match status" value="1"/>
</dbReference>
<dbReference type="EMBL" id="JAAGBB010000001">
    <property type="protein sequence ID" value="MBR0662948.1"/>
    <property type="molecule type" value="Genomic_DNA"/>
</dbReference>
<dbReference type="PANTHER" id="PTHR42928:SF5">
    <property type="entry name" value="BLR1237 PROTEIN"/>
    <property type="match status" value="1"/>
</dbReference>
<dbReference type="PIRSF" id="PIRSF017082">
    <property type="entry name" value="YflP"/>
    <property type="match status" value="1"/>
</dbReference>
<dbReference type="Gene3D" id="3.40.190.150">
    <property type="entry name" value="Bordetella uptake gene, domain 1"/>
    <property type="match status" value="1"/>
</dbReference>
<evidence type="ECO:0000313" key="4">
    <source>
        <dbReference type="Proteomes" id="UP001196870"/>
    </source>
</evidence>
<comment type="similarity">
    <text evidence="1">Belongs to the UPF0065 (bug) family.</text>
</comment>
<reference evidence="4" key="1">
    <citation type="journal article" date="2021" name="Syst. Appl. Microbiol.">
        <title>Roseomonas hellenica sp. nov., isolated from roots of wild-growing Alkanna tinctoria.</title>
        <authorList>
            <person name="Rat A."/>
            <person name="Naranjo H.D."/>
            <person name="Lebbe L."/>
            <person name="Cnockaert M."/>
            <person name="Krigas N."/>
            <person name="Grigoriadou K."/>
            <person name="Maloupa E."/>
            <person name="Willems A."/>
        </authorList>
    </citation>
    <scope>NUCLEOTIDE SEQUENCE [LARGE SCALE GENOMIC DNA]</scope>
    <source>
        <strain evidence="4">LMG 31523</strain>
    </source>
</reference>
<evidence type="ECO:0000256" key="1">
    <source>
        <dbReference type="ARBA" id="ARBA00006987"/>
    </source>
</evidence>
<organism evidence="3 4">
    <name type="scientific">Plastoroseomonas hellenica</name>
    <dbReference type="NCBI Taxonomy" id="2687306"/>
    <lineage>
        <taxon>Bacteria</taxon>
        <taxon>Pseudomonadati</taxon>
        <taxon>Pseudomonadota</taxon>
        <taxon>Alphaproteobacteria</taxon>
        <taxon>Acetobacterales</taxon>
        <taxon>Acetobacteraceae</taxon>
        <taxon>Plastoroseomonas</taxon>
    </lineage>
</organism>
<accession>A0ABS5ERS9</accession>